<proteinExistence type="predicted"/>
<sequence>MELELILERELTSQRPPGGTITDVHVCQHDSGKWHINIRVSWRKSALFHVALYDKKRIRLYKKVSSAIRHVVLGYGYDGIIHVHPHPGLEDTSAF</sequence>
<evidence type="ECO:0000313" key="1">
    <source>
        <dbReference type="EMBL" id="NTS66398.1"/>
    </source>
</evidence>
<gene>
    <name evidence="1" type="ORF">HRV97_14670</name>
</gene>
<dbReference type="EMBL" id="JABULH010000007">
    <property type="protein sequence ID" value="NTS66398.1"/>
    <property type="molecule type" value="Genomic_DNA"/>
</dbReference>
<accession>A0ABX2JJ03</accession>
<dbReference type="RefSeq" id="WP_174195009.1">
    <property type="nucleotide sequence ID" value="NZ_JABULH010000007.1"/>
</dbReference>
<name>A0ABX2JJ03_9SPHN</name>
<dbReference type="Proteomes" id="UP000621447">
    <property type="component" value="Unassembled WGS sequence"/>
</dbReference>
<comment type="caution">
    <text evidence="1">The sequence shown here is derived from an EMBL/GenBank/DDBJ whole genome shotgun (WGS) entry which is preliminary data.</text>
</comment>
<reference evidence="1 2" key="1">
    <citation type="submission" date="2020-06" db="EMBL/GenBank/DDBJ databases">
        <title>Sphingomonas hominis sp. nov., a member of the Sphingomonas, isolated from the hair of a 22-year-old girl.</title>
        <authorList>
            <person name="Zhang D.-F."/>
            <person name="Cui X.-W."/>
        </authorList>
    </citation>
    <scope>NUCLEOTIDE SEQUENCE [LARGE SCALE GENOMIC DNA]</scope>
    <source>
        <strain evidence="1 2">HHU CXW</strain>
    </source>
</reference>
<evidence type="ECO:0000313" key="2">
    <source>
        <dbReference type="Proteomes" id="UP000621447"/>
    </source>
</evidence>
<protein>
    <submittedName>
        <fullName evidence="1">Uncharacterized protein</fullName>
    </submittedName>
</protein>
<keyword evidence="2" id="KW-1185">Reference proteome</keyword>
<organism evidence="1 2">
    <name type="scientific">Sphingomonas hominis</name>
    <dbReference type="NCBI Taxonomy" id="2741495"/>
    <lineage>
        <taxon>Bacteria</taxon>
        <taxon>Pseudomonadati</taxon>
        <taxon>Pseudomonadota</taxon>
        <taxon>Alphaproteobacteria</taxon>
        <taxon>Sphingomonadales</taxon>
        <taxon>Sphingomonadaceae</taxon>
        <taxon>Sphingomonas</taxon>
    </lineage>
</organism>